<reference evidence="2" key="1">
    <citation type="submission" date="2018-10" db="EMBL/GenBank/DDBJ databases">
        <title>Population genomic analysis revealed the cold adaptation of white poplar.</title>
        <authorList>
            <person name="Liu Y.-J."/>
        </authorList>
    </citation>
    <scope>NUCLEOTIDE SEQUENCE [LARGE SCALE GENOMIC DNA]</scope>
    <source>
        <strain evidence="2">PAL-ZL1</strain>
    </source>
</reference>
<evidence type="ECO:0000313" key="2">
    <source>
        <dbReference type="EMBL" id="TKR74889.1"/>
    </source>
</evidence>
<dbReference type="Pfam" id="PF14310">
    <property type="entry name" value="Fn3-like"/>
    <property type="match status" value="1"/>
</dbReference>
<feature type="domain" description="Fibronectin type III-like" evidence="1">
    <location>
        <begin position="58"/>
        <end position="125"/>
    </location>
</feature>
<dbReference type="GO" id="GO:0046556">
    <property type="term" value="F:alpha-L-arabinofuranosidase activity"/>
    <property type="evidence" value="ECO:0007669"/>
    <property type="project" value="TreeGrafter"/>
</dbReference>
<dbReference type="SMART" id="SM01217">
    <property type="entry name" value="Fn3_like"/>
    <property type="match status" value="1"/>
</dbReference>
<protein>
    <recommendedName>
        <fullName evidence="1">Fibronectin type III-like domain-containing protein</fullName>
    </recommendedName>
</protein>
<dbReference type="AlphaFoldDB" id="A0A4U5MXU7"/>
<dbReference type="PANTHER" id="PTHR42721">
    <property type="entry name" value="SUGAR HYDROLASE-RELATED"/>
    <property type="match status" value="1"/>
</dbReference>
<gene>
    <name evidence="2" type="ORF">D5086_0000290830</name>
</gene>
<dbReference type="InterPro" id="IPR026891">
    <property type="entry name" value="Fn3-like"/>
</dbReference>
<dbReference type="Gene3D" id="2.60.40.10">
    <property type="entry name" value="Immunoglobulins"/>
    <property type="match status" value="1"/>
</dbReference>
<dbReference type="EMBL" id="RCHU01001154">
    <property type="protein sequence ID" value="TKR74889.1"/>
    <property type="molecule type" value="Genomic_DNA"/>
</dbReference>
<name>A0A4U5MXU7_POPAL</name>
<dbReference type="GO" id="GO:0009044">
    <property type="term" value="F:xylan 1,4-beta-xylosidase activity"/>
    <property type="evidence" value="ECO:0007669"/>
    <property type="project" value="InterPro"/>
</dbReference>
<dbReference type="GO" id="GO:0031222">
    <property type="term" value="P:arabinan catabolic process"/>
    <property type="evidence" value="ECO:0007669"/>
    <property type="project" value="TreeGrafter"/>
</dbReference>
<sequence>MDSVTLNLITSQHLPRDQSTSNWKMIHIRLLVLQFEWMTLIYQFEVEVQNVGSIDGSEVAIVYSKPPEGNLSLQVNGFKRVFVPAGGVEKVKFELNACRSLNVVDSNAYSVLTSGAHTIMLGDGIVSFPLEINLRKDCQERLKAGGFLR</sequence>
<dbReference type="InterPro" id="IPR044993">
    <property type="entry name" value="BXL"/>
</dbReference>
<dbReference type="STRING" id="43335.A0A4U5MXU7"/>
<accession>A0A4U5MXU7</accession>
<dbReference type="InterPro" id="IPR013783">
    <property type="entry name" value="Ig-like_fold"/>
</dbReference>
<dbReference type="PANTHER" id="PTHR42721:SF11">
    <property type="entry name" value="BETA-D-XYLOSIDASE 5-RELATED"/>
    <property type="match status" value="1"/>
</dbReference>
<comment type="caution">
    <text evidence="2">The sequence shown here is derived from an EMBL/GenBank/DDBJ whole genome shotgun (WGS) entry which is preliminary data.</text>
</comment>
<evidence type="ECO:0000259" key="1">
    <source>
        <dbReference type="SMART" id="SM01217"/>
    </source>
</evidence>
<proteinExistence type="predicted"/>
<dbReference type="GO" id="GO:0045493">
    <property type="term" value="P:xylan catabolic process"/>
    <property type="evidence" value="ECO:0007669"/>
    <property type="project" value="InterPro"/>
</dbReference>
<organism evidence="2">
    <name type="scientific">Populus alba</name>
    <name type="common">White poplar</name>
    <dbReference type="NCBI Taxonomy" id="43335"/>
    <lineage>
        <taxon>Eukaryota</taxon>
        <taxon>Viridiplantae</taxon>
        <taxon>Streptophyta</taxon>
        <taxon>Embryophyta</taxon>
        <taxon>Tracheophyta</taxon>
        <taxon>Spermatophyta</taxon>
        <taxon>Magnoliopsida</taxon>
        <taxon>eudicotyledons</taxon>
        <taxon>Gunneridae</taxon>
        <taxon>Pentapetalae</taxon>
        <taxon>rosids</taxon>
        <taxon>fabids</taxon>
        <taxon>Malpighiales</taxon>
        <taxon>Salicaceae</taxon>
        <taxon>Saliceae</taxon>
        <taxon>Populus</taxon>
    </lineage>
</organism>